<keyword evidence="3" id="KW-1185">Reference proteome</keyword>
<gene>
    <name evidence="2" type="ORF">NLU13_6110</name>
</gene>
<evidence type="ECO:0000313" key="2">
    <source>
        <dbReference type="EMBL" id="KAK0386273.1"/>
    </source>
</evidence>
<feature type="compositionally biased region" description="Polar residues" evidence="1">
    <location>
        <begin position="401"/>
        <end position="410"/>
    </location>
</feature>
<protein>
    <recommendedName>
        <fullName evidence="4">Dynamin stalk domain-containing protein</fullName>
    </recommendedName>
</protein>
<accession>A0AA39GF99</accession>
<dbReference type="Gene3D" id="3.40.50.300">
    <property type="entry name" value="P-loop containing nucleotide triphosphate hydrolases"/>
    <property type="match status" value="1"/>
</dbReference>
<feature type="region of interest" description="Disordered" evidence="1">
    <location>
        <begin position="1"/>
        <end position="27"/>
    </location>
</feature>
<sequence>MPKDGGCVCQLSDHEPARSSHDVKKHDPEMKRTLGVITKPDLPHPGSDDQRQAVQLASGKDSLNQLPLGWHVLRNRTEFEDTHEEEFFRAGNWSVIQPKDRGAADLRVKQSQVLLAHIKRSLPGLIEDIERSKPEVMRGFFVEIAVQSERLARDGVNGHYGDDFFGELEDPEVKLRYLVRNLNSAFGITLLSKGAAEKIVWSNSNERDFGDRVNNADERFPDPEPVSESVINRRVGEVSSVNQGREFPGSDIARFHLRIVPEYCVRFVERSLVHITGATQKCWTPFCACIKLQELLRPYRTGYVVALKDEMHSRTDTRTLKRLFKQAEKSIGRNNALSETGLLPMDILAGLDSDGRLIDDLFRHREAASNTVVKPAPAAQKPTGSTTDRPMVSSMAPEASHGNSLTNRSDSPARIVSSAAFSRAAEEAVDKGKLKE</sequence>
<evidence type="ECO:0000256" key="1">
    <source>
        <dbReference type="SAM" id="MobiDB-lite"/>
    </source>
</evidence>
<dbReference type="AlphaFoldDB" id="A0AA39GF99"/>
<dbReference type="InterPro" id="IPR027417">
    <property type="entry name" value="P-loop_NTPase"/>
</dbReference>
<evidence type="ECO:0000313" key="3">
    <source>
        <dbReference type="Proteomes" id="UP001175261"/>
    </source>
</evidence>
<proteinExistence type="predicted"/>
<comment type="caution">
    <text evidence="2">The sequence shown here is derived from an EMBL/GenBank/DDBJ whole genome shotgun (WGS) entry which is preliminary data.</text>
</comment>
<organism evidence="2 3">
    <name type="scientific">Sarocladium strictum</name>
    <name type="common">Black bundle disease fungus</name>
    <name type="synonym">Acremonium strictum</name>
    <dbReference type="NCBI Taxonomy" id="5046"/>
    <lineage>
        <taxon>Eukaryota</taxon>
        <taxon>Fungi</taxon>
        <taxon>Dikarya</taxon>
        <taxon>Ascomycota</taxon>
        <taxon>Pezizomycotina</taxon>
        <taxon>Sordariomycetes</taxon>
        <taxon>Hypocreomycetidae</taxon>
        <taxon>Hypocreales</taxon>
        <taxon>Sarocladiaceae</taxon>
        <taxon>Sarocladium</taxon>
    </lineage>
</organism>
<dbReference type="SUPFAM" id="SSF52540">
    <property type="entry name" value="P-loop containing nucleoside triphosphate hydrolases"/>
    <property type="match status" value="1"/>
</dbReference>
<reference evidence="2" key="1">
    <citation type="submission" date="2022-10" db="EMBL/GenBank/DDBJ databases">
        <title>Determination and structural analysis of whole genome sequence of Sarocladium strictum F4-1.</title>
        <authorList>
            <person name="Hu L."/>
            <person name="Jiang Y."/>
        </authorList>
    </citation>
    <scope>NUCLEOTIDE SEQUENCE</scope>
    <source>
        <strain evidence="2">F4-1</strain>
    </source>
</reference>
<dbReference type="Proteomes" id="UP001175261">
    <property type="component" value="Unassembled WGS sequence"/>
</dbReference>
<name>A0AA39GF99_SARSR</name>
<dbReference type="EMBL" id="JAPDFR010000005">
    <property type="protein sequence ID" value="KAK0386273.1"/>
    <property type="molecule type" value="Genomic_DNA"/>
</dbReference>
<feature type="region of interest" description="Disordered" evidence="1">
    <location>
        <begin position="370"/>
        <end position="412"/>
    </location>
</feature>
<evidence type="ECO:0008006" key="4">
    <source>
        <dbReference type="Google" id="ProtNLM"/>
    </source>
</evidence>
<feature type="compositionally biased region" description="Basic and acidic residues" evidence="1">
    <location>
        <begin position="12"/>
        <end position="27"/>
    </location>
</feature>